<dbReference type="InterPro" id="IPR012677">
    <property type="entry name" value="Nucleotide-bd_a/b_plait_sf"/>
</dbReference>
<dbReference type="InterPro" id="IPR035979">
    <property type="entry name" value="RBD_domain_sf"/>
</dbReference>
<sequence>MREYEIKNNRVHANSIFIGNLPYSVQWWELKDHFQDAGDVVRADTVTSRGRPKGMGTVEFRTRDMALEAIKRYDRTTFMGREIFVREDLPPPEKSDDREFTPRRRDDDYRSRREISYRDGRDRDRDNHRSRDYPPLPAEGCEIFVGNLPFSTRTEDLKDLLRHCGDIERADIKTTYNGKSRGFGTVVFADPESAKKAIEEFNGFELDGRRIDVRAGKFFLKEGSIAGPQGSRLTSTKNTEFTEGVSGKGDPSDTIYVSNLPWETSDSDLVELFGSIATVSKAELQYDSSDRPSGNAVVQFADEDGAATAIAQLDNYEYGRRNLGVSYAKKPEAAASAPFDAAVPADVEEPVVSAPVDDIDQDQIIEE</sequence>
<organism evidence="5 6">
    <name type="scientific">Ambrosiozyma monospora</name>
    <name type="common">Yeast</name>
    <name type="synonym">Endomycopsis monosporus</name>
    <dbReference type="NCBI Taxonomy" id="43982"/>
    <lineage>
        <taxon>Eukaryota</taxon>
        <taxon>Fungi</taxon>
        <taxon>Dikarya</taxon>
        <taxon>Ascomycota</taxon>
        <taxon>Saccharomycotina</taxon>
        <taxon>Pichiomycetes</taxon>
        <taxon>Pichiales</taxon>
        <taxon>Pichiaceae</taxon>
        <taxon>Ambrosiozyma</taxon>
    </lineage>
</organism>
<evidence type="ECO:0000313" key="5">
    <source>
        <dbReference type="EMBL" id="GMG29578.1"/>
    </source>
</evidence>
<dbReference type="InterPro" id="IPR000504">
    <property type="entry name" value="RRM_dom"/>
</dbReference>
<gene>
    <name evidence="5" type="ORF">Amon01_000372600</name>
</gene>
<dbReference type="SUPFAM" id="SSF54928">
    <property type="entry name" value="RNA-binding domain, RBD"/>
    <property type="match status" value="3"/>
</dbReference>
<keyword evidence="6" id="KW-1185">Reference proteome</keyword>
<feature type="domain" description="RRM" evidence="4">
    <location>
        <begin position="14"/>
        <end position="90"/>
    </location>
</feature>
<dbReference type="Gene3D" id="3.30.70.330">
    <property type="match status" value="3"/>
</dbReference>
<protein>
    <submittedName>
        <fullName evidence="5">Unnamed protein product</fullName>
    </submittedName>
</protein>
<dbReference type="InterPro" id="IPR050374">
    <property type="entry name" value="RRT5_SRSF_SR"/>
</dbReference>
<dbReference type="EMBL" id="BSXU01001646">
    <property type="protein sequence ID" value="GMG29578.1"/>
    <property type="molecule type" value="Genomic_DNA"/>
</dbReference>
<feature type="region of interest" description="Disordered" evidence="3">
    <location>
        <begin position="85"/>
        <end position="136"/>
    </location>
</feature>
<keyword evidence="1 2" id="KW-0694">RNA-binding</keyword>
<comment type="caution">
    <text evidence="5">The sequence shown here is derived from an EMBL/GenBank/DDBJ whole genome shotgun (WGS) entry which is preliminary data.</text>
</comment>
<name>A0A9W7DG15_AMBMO</name>
<evidence type="ECO:0000256" key="2">
    <source>
        <dbReference type="PROSITE-ProRule" id="PRU00176"/>
    </source>
</evidence>
<feature type="domain" description="RRM" evidence="4">
    <location>
        <begin position="141"/>
        <end position="218"/>
    </location>
</feature>
<dbReference type="PROSITE" id="PS50102">
    <property type="entry name" value="RRM"/>
    <property type="match status" value="3"/>
</dbReference>
<evidence type="ECO:0000256" key="3">
    <source>
        <dbReference type="SAM" id="MobiDB-lite"/>
    </source>
</evidence>
<dbReference type="SMART" id="SM00360">
    <property type="entry name" value="RRM"/>
    <property type="match status" value="3"/>
</dbReference>
<dbReference type="Pfam" id="PF00076">
    <property type="entry name" value="RRM_1"/>
    <property type="match status" value="3"/>
</dbReference>
<dbReference type="AlphaFoldDB" id="A0A9W7DG15"/>
<reference evidence="5" key="1">
    <citation type="submission" date="2023-04" db="EMBL/GenBank/DDBJ databases">
        <title>Ambrosiozyma monospora NBRC 1965.</title>
        <authorList>
            <person name="Ichikawa N."/>
            <person name="Sato H."/>
            <person name="Tonouchi N."/>
        </authorList>
    </citation>
    <scope>NUCLEOTIDE SEQUENCE</scope>
    <source>
        <strain evidence="5">NBRC 1965</strain>
    </source>
</reference>
<evidence type="ECO:0000256" key="1">
    <source>
        <dbReference type="ARBA" id="ARBA00022884"/>
    </source>
</evidence>
<feature type="compositionally biased region" description="Basic and acidic residues" evidence="3">
    <location>
        <begin position="85"/>
        <end position="132"/>
    </location>
</feature>
<feature type="domain" description="RRM" evidence="4">
    <location>
        <begin position="253"/>
        <end position="330"/>
    </location>
</feature>
<evidence type="ECO:0000259" key="4">
    <source>
        <dbReference type="PROSITE" id="PS50102"/>
    </source>
</evidence>
<dbReference type="GO" id="GO:0003729">
    <property type="term" value="F:mRNA binding"/>
    <property type="evidence" value="ECO:0007669"/>
    <property type="project" value="TreeGrafter"/>
</dbReference>
<dbReference type="GO" id="GO:0005737">
    <property type="term" value="C:cytoplasm"/>
    <property type="evidence" value="ECO:0007669"/>
    <property type="project" value="TreeGrafter"/>
</dbReference>
<dbReference type="Proteomes" id="UP001165063">
    <property type="component" value="Unassembled WGS sequence"/>
</dbReference>
<evidence type="ECO:0000313" key="6">
    <source>
        <dbReference type="Proteomes" id="UP001165063"/>
    </source>
</evidence>
<proteinExistence type="predicted"/>
<dbReference type="OrthoDB" id="1049195at2759"/>
<accession>A0A9W7DG15</accession>
<dbReference type="GO" id="GO:0005634">
    <property type="term" value="C:nucleus"/>
    <property type="evidence" value="ECO:0007669"/>
    <property type="project" value="TreeGrafter"/>
</dbReference>
<dbReference type="PANTHER" id="PTHR23003">
    <property type="entry name" value="RNA RECOGNITION MOTIF RRM DOMAIN CONTAINING PROTEIN"/>
    <property type="match status" value="1"/>
</dbReference>